<dbReference type="EMBL" id="BGPR01170801">
    <property type="protein sequence ID" value="GBM30063.1"/>
    <property type="molecule type" value="Genomic_DNA"/>
</dbReference>
<feature type="domain" description="BTB" evidence="1">
    <location>
        <begin position="185"/>
        <end position="252"/>
    </location>
</feature>
<dbReference type="OrthoDB" id="646702at2759"/>
<sequence length="347" mass="39894">MERGGDIHSVTEISARTRNGIEQISFRYVVEGFSALEHNQKKIIRIRSPSKKGLALLCTLYFTNGACCHWKIMVEIMPSGTDQVLLKCKLFLLDESGKTNCMRQEILNRKREYLPDDKLSLPFECIFSTGVECEKIENTLYEKPSVALYQINDTDQNNDTCAEKLSNSYIALDDFKEMYSNEFITDMAIKTKTKSFTAHKIVLCARSPVFQAMMINDIKEKNSNIIQIDDLEDHSVQNLLLFLYSDSLETLQWESANKMYYAADKYAIEKLKVICFLFLIDNLSTSTASELLLLGDTHNDSRLKKAVEDFISQLERQVYGSDEWKNLIETNPKLVSKTILLIHKRKI</sequence>
<name>A0A4Y2ELB6_ARAVE</name>
<dbReference type="PANTHER" id="PTHR24413">
    <property type="entry name" value="SPECKLE-TYPE POZ PROTEIN"/>
    <property type="match status" value="1"/>
</dbReference>
<evidence type="ECO:0000313" key="2">
    <source>
        <dbReference type="EMBL" id="GBM30063.1"/>
    </source>
</evidence>
<dbReference type="AlphaFoldDB" id="A0A4Y2ELB6"/>
<comment type="caution">
    <text evidence="2">The sequence shown here is derived from an EMBL/GenBank/DDBJ whole genome shotgun (WGS) entry which is preliminary data.</text>
</comment>
<dbReference type="Proteomes" id="UP000499080">
    <property type="component" value="Unassembled WGS sequence"/>
</dbReference>
<dbReference type="Gene3D" id="3.30.710.10">
    <property type="entry name" value="Potassium Channel Kv1.1, Chain A"/>
    <property type="match status" value="1"/>
</dbReference>
<dbReference type="InterPro" id="IPR011333">
    <property type="entry name" value="SKP1/BTB/POZ_sf"/>
</dbReference>
<dbReference type="Gene3D" id="1.25.40.420">
    <property type="match status" value="1"/>
</dbReference>
<dbReference type="InterPro" id="IPR000210">
    <property type="entry name" value="BTB/POZ_dom"/>
</dbReference>
<protein>
    <submittedName>
        <fullName evidence="2">TD and POZ domain-containing protein 5</fullName>
    </submittedName>
</protein>
<organism evidence="2 3">
    <name type="scientific">Araneus ventricosus</name>
    <name type="common">Orbweaver spider</name>
    <name type="synonym">Epeira ventricosa</name>
    <dbReference type="NCBI Taxonomy" id="182803"/>
    <lineage>
        <taxon>Eukaryota</taxon>
        <taxon>Metazoa</taxon>
        <taxon>Ecdysozoa</taxon>
        <taxon>Arthropoda</taxon>
        <taxon>Chelicerata</taxon>
        <taxon>Arachnida</taxon>
        <taxon>Araneae</taxon>
        <taxon>Araneomorphae</taxon>
        <taxon>Entelegynae</taxon>
        <taxon>Araneoidea</taxon>
        <taxon>Araneidae</taxon>
        <taxon>Araneus</taxon>
    </lineage>
</organism>
<dbReference type="SUPFAM" id="SSF54695">
    <property type="entry name" value="POZ domain"/>
    <property type="match status" value="1"/>
</dbReference>
<dbReference type="Pfam" id="PF00651">
    <property type="entry name" value="BTB"/>
    <property type="match status" value="1"/>
</dbReference>
<keyword evidence="3" id="KW-1185">Reference proteome</keyword>
<evidence type="ECO:0000313" key="3">
    <source>
        <dbReference type="Proteomes" id="UP000499080"/>
    </source>
</evidence>
<dbReference type="SMART" id="SM00225">
    <property type="entry name" value="BTB"/>
    <property type="match status" value="1"/>
</dbReference>
<reference evidence="2 3" key="1">
    <citation type="journal article" date="2019" name="Sci. Rep.">
        <title>Orb-weaving spider Araneus ventricosus genome elucidates the spidroin gene catalogue.</title>
        <authorList>
            <person name="Kono N."/>
            <person name="Nakamura H."/>
            <person name="Ohtoshi R."/>
            <person name="Moran D.A.P."/>
            <person name="Shinohara A."/>
            <person name="Yoshida Y."/>
            <person name="Fujiwara M."/>
            <person name="Mori M."/>
            <person name="Tomita M."/>
            <person name="Arakawa K."/>
        </authorList>
    </citation>
    <scope>NUCLEOTIDE SEQUENCE [LARGE SCALE GENOMIC DNA]</scope>
</reference>
<gene>
    <name evidence="2" type="primary">Tdpoz5_11</name>
    <name evidence="2" type="ORF">AVEN_268007_1</name>
</gene>
<evidence type="ECO:0000259" key="1">
    <source>
        <dbReference type="PROSITE" id="PS50097"/>
    </source>
</evidence>
<proteinExistence type="predicted"/>
<dbReference type="PROSITE" id="PS50097">
    <property type="entry name" value="BTB"/>
    <property type="match status" value="1"/>
</dbReference>
<accession>A0A4Y2ELB6</accession>